<dbReference type="EMBL" id="JACHHU010000001">
    <property type="protein sequence ID" value="MBB6541851.1"/>
    <property type="molecule type" value="Genomic_DNA"/>
</dbReference>
<evidence type="ECO:0000313" key="1">
    <source>
        <dbReference type="EMBL" id="MBB6541851.1"/>
    </source>
</evidence>
<gene>
    <name evidence="1" type="ORF">HNQ55_000325</name>
</gene>
<name>A0A7X0NEI8_9GAMM</name>
<accession>A0A7X0NEI8</accession>
<protein>
    <submittedName>
        <fullName evidence="1">Uncharacterized protein</fullName>
    </submittedName>
</protein>
<dbReference type="Proteomes" id="UP000537141">
    <property type="component" value="Unassembled WGS sequence"/>
</dbReference>
<dbReference type="AlphaFoldDB" id="A0A7X0NEI8"/>
<reference evidence="1 2" key="1">
    <citation type="submission" date="2020-08" db="EMBL/GenBank/DDBJ databases">
        <title>Genomic Encyclopedia of Type Strains, Phase IV (KMG-IV): sequencing the most valuable type-strain genomes for metagenomic binning, comparative biology and taxonomic classification.</title>
        <authorList>
            <person name="Goeker M."/>
        </authorList>
    </citation>
    <scope>NUCLEOTIDE SEQUENCE [LARGE SCALE GENOMIC DNA]</scope>
    <source>
        <strain evidence="1 2">DSM 26287</strain>
    </source>
</reference>
<evidence type="ECO:0000313" key="2">
    <source>
        <dbReference type="Proteomes" id="UP000537141"/>
    </source>
</evidence>
<sequence length="34" mass="4010">MLKIIKKLFIAEPKANAIAEKIEINEMPANVWWR</sequence>
<keyword evidence="2" id="KW-1185">Reference proteome</keyword>
<organism evidence="1 2">
    <name type="scientific">Thalassotalea piscium</name>
    <dbReference type="NCBI Taxonomy" id="1230533"/>
    <lineage>
        <taxon>Bacteria</taxon>
        <taxon>Pseudomonadati</taxon>
        <taxon>Pseudomonadota</taxon>
        <taxon>Gammaproteobacteria</taxon>
        <taxon>Alteromonadales</taxon>
        <taxon>Colwelliaceae</taxon>
        <taxon>Thalassotalea</taxon>
    </lineage>
</organism>
<comment type="caution">
    <text evidence="1">The sequence shown here is derived from an EMBL/GenBank/DDBJ whole genome shotgun (WGS) entry which is preliminary data.</text>
</comment>
<proteinExistence type="predicted"/>